<evidence type="ECO:0000256" key="1">
    <source>
        <dbReference type="SAM" id="MobiDB-lite"/>
    </source>
</evidence>
<feature type="compositionally biased region" description="Basic and acidic residues" evidence="1">
    <location>
        <begin position="15"/>
        <end position="42"/>
    </location>
</feature>
<organism evidence="2">
    <name type="scientific">Streptomyces sp. NBC_00119</name>
    <dbReference type="NCBI Taxonomy" id="2975659"/>
    <lineage>
        <taxon>Bacteria</taxon>
        <taxon>Bacillati</taxon>
        <taxon>Actinomycetota</taxon>
        <taxon>Actinomycetes</taxon>
        <taxon>Kitasatosporales</taxon>
        <taxon>Streptomycetaceae</taxon>
        <taxon>Streptomyces</taxon>
    </lineage>
</organism>
<sequence>MPRDSASDPILTGRSTEDLAQPKDSRSDAPPPEEGRPEEGRPDGAATAEPAQQQQAEQPNKEETPPLLTTGDAQDFRDRWNKVQSTFVDEPREAVQSADTLVTDVMQTLATTFADQKRGLEGQWKSGEEANTEDLRKALRHYRSFFNRLLTA</sequence>
<feature type="region of interest" description="Disordered" evidence="1">
    <location>
        <begin position="1"/>
        <end position="77"/>
    </location>
</feature>
<dbReference type="EMBL" id="CP108195">
    <property type="protein sequence ID" value="WTS17794.1"/>
    <property type="molecule type" value="Genomic_DNA"/>
</dbReference>
<accession>A0AAU1UKP1</accession>
<protein>
    <submittedName>
        <fullName evidence="2">Uncharacterized protein</fullName>
    </submittedName>
</protein>
<proteinExistence type="predicted"/>
<gene>
    <name evidence="2" type="ORF">OHU69_46315</name>
</gene>
<reference evidence="2" key="1">
    <citation type="submission" date="2022-10" db="EMBL/GenBank/DDBJ databases">
        <title>The complete genomes of actinobacterial strains from the NBC collection.</title>
        <authorList>
            <person name="Joergensen T.S."/>
            <person name="Alvarez Arevalo M."/>
            <person name="Sterndorff E.B."/>
            <person name="Faurdal D."/>
            <person name="Vuksanovic O."/>
            <person name="Mourched A.-S."/>
            <person name="Charusanti P."/>
            <person name="Shaw S."/>
            <person name="Blin K."/>
            <person name="Weber T."/>
        </authorList>
    </citation>
    <scope>NUCLEOTIDE SEQUENCE</scope>
    <source>
        <strain evidence="2">NBC_00119</strain>
    </source>
</reference>
<dbReference type="AlphaFoldDB" id="A0AAU1UKP1"/>
<evidence type="ECO:0000313" key="2">
    <source>
        <dbReference type="EMBL" id="WTS17794.1"/>
    </source>
</evidence>
<feature type="compositionally biased region" description="Low complexity" evidence="1">
    <location>
        <begin position="45"/>
        <end position="58"/>
    </location>
</feature>
<name>A0AAU1UKP1_9ACTN</name>